<dbReference type="EMBL" id="JAQZSM010000001">
    <property type="protein sequence ID" value="MDD7969932.1"/>
    <property type="molecule type" value="Genomic_DNA"/>
</dbReference>
<name>A0ABT5T6T1_9RHOB</name>
<protein>
    <submittedName>
        <fullName evidence="1">Uncharacterized protein</fullName>
    </submittedName>
</protein>
<keyword evidence="2" id="KW-1185">Reference proteome</keyword>
<gene>
    <name evidence="1" type="ORF">PUT78_02370</name>
</gene>
<evidence type="ECO:0000313" key="1">
    <source>
        <dbReference type="EMBL" id="MDD7969932.1"/>
    </source>
</evidence>
<comment type="caution">
    <text evidence="1">The sequence shown here is derived from an EMBL/GenBank/DDBJ whole genome shotgun (WGS) entry which is preliminary data.</text>
</comment>
<organism evidence="1 2">
    <name type="scientific">Roseinatronobacter alkalisoli</name>
    <dbReference type="NCBI Taxonomy" id="3028235"/>
    <lineage>
        <taxon>Bacteria</taxon>
        <taxon>Pseudomonadati</taxon>
        <taxon>Pseudomonadota</taxon>
        <taxon>Alphaproteobacteria</taxon>
        <taxon>Rhodobacterales</taxon>
        <taxon>Paracoccaceae</taxon>
        <taxon>Roseinatronobacter</taxon>
    </lineage>
</organism>
<accession>A0ABT5T6T1</accession>
<proteinExistence type="predicted"/>
<reference evidence="1" key="1">
    <citation type="submission" date="2023-02" db="EMBL/GenBank/DDBJ databases">
        <title>Description of Roseinatronobacter alkalisoli sp. nov., an alkaliphilic bacerium isolated from soda soil.</title>
        <authorList>
            <person name="Wei W."/>
        </authorList>
    </citation>
    <scope>NUCLEOTIDE SEQUENCE</scope>
    <source>
        <strain evidence="1">HJB301</strain>
    </source>
</reference>
<dbReference type="Proteomes" id="UP001431784">
    <property type="component" value="Unassembled WGS sequence"/>
</dbReference>
<dbReference type="RefSeq" id="WP_274350453.1">
    <property type="nucleotide sequence ID" value="NZ_JAQZSM010000001.1"/>
</dbReference>
<sequence length="89" mass="10149">MWRRKLTVIAGETREGDYIILRDRQVVGRIYPAHLIPDASPYVWATYTYPATEGRADSLDDAAEAVRAHIRTRWLDSVPAVPLAADRKR</sequence>
<evidence type="ECO:0000313" key="2">
    <source>
        <dbReference type="Proteomes" id="UP001431784"/>
    </source>
</evidence>